<dbReference type="PANTHER" id="PTHR43162:SF1">
    <property type="entry name" value="PRESTALK A DIFFERENTIATION PROTEIN A"/>
    <property type="match status" value="1"/>
</dbReference>
<proteinExistence type="predicted"/>
<organism evidence="2 3">
    <name type="scientific">Paraburkholderia pallida</name>
    <dbReference type="NCBI Taxonomy" id="2547399"/>
    <lineage>
        <taxon>Bacteria</taxon>
        <taxon>Pseudomonadati</taxon>
        <taxon>Pseudomonadota</taxon>
        <taxon>Betaproteobacteria</taxon>
        <taxon>Burkholderiales</taxon>
        <taxon>Burkholderiaceae</taxon>
        <taxon>Paraburkholderia</taxon>
    </lineage>
</organism>
<dbReference type="EMBL" id="CP038149">
    <property type="protein sequence ID" value="QBQ99155.1"/>
    <property type="molecule type" value="Genomic_DNA"/>
</dbReference>
<dbReference type="AlphaFoldDB" id="A0A4P7CT62"/>
<protein>
    <submittedName>
        <fullName evidence="2">NAD-dependent epimerase/dehydratase family protein</fullName>
    </submittedName>
</protein>
<dbReference type="KEGG" id="ppai:E1956_18235"/>
<dbReference type="Proteomes" id="UP000295727">
    <property type="component" value="Chromosome 2"/>
</dbReference>
<sequence length="310" mass="33829">MAGKPPILVTGAAGRMGAVGRTLTQYLIEQGQQVRALVRTEDERADALRHMGAEVLVGNLLDLDSMHRAIEGCESVYFSMSVSDAYLAATVNAAAVAKHHGVKAFVNMSQMSVAQMSVFETTPSPQHKLHWLAEQVLNWSGLPVVHVRPTVFVEKFFLRFAAPSVKADNEIRLPFGEGRTSPVAADDVARSVAAILAEPAAHIGATYHLTGPEVGDMHFFAAEYSAALGRSIRYRDIPIGPWRESLVERGMAPHLIAHLSAMADLHRAGRYDRMTDDVFKLTGRQAASVRDFVRQHADAFTSHPVKEGQP</sequence>
<dbReference type="InterPro" id="IPR008030">
    <property type="entry name" value="NmrA-like"/>
</dbReference>
<dbReference type="RefSeq" id="WP_134751633.1">
    <property type="nucleotide sequence ID" value="NZ_CP038149.1"/>
</dbReference>
<accession>A0A4P7CT62</accession>
<evidence type="ECO:0000313" key="2">
    <source>
        <dbReference type="EMBL" id="QBQ99155.1"/>
    </source>
</evidence>
<dbReference type="InterPro" id="IPR036291">
    <property type="entry name" value="NAD(P)-bd_dom_sf"/>
</dbReference>
<dbReference type="Gene3D" id="3.90.25.10">
    <property type="entry name" value="UDP-galactose 4-epimerase, domain 1"/>
    <property type="match status" value="1"/>
</dbReference>
<dbReference type="InterPro" id="IPR051604">
    <property type="entry name" value="Ergot_Alk_Oxidoreductase"/>
</dbReference>
<dbReference type="SUPFAM" id="SSF51735">
    <property type="entry name" value="NAD(P)-binding Rossmann-fold domains"/>
    <property type="match status" value="1"/>
</dbReference>
<evidence type="ECO:0000313" key="3">
    <source>
        <dbReference type="Proteomes" id="UP000295727"/>
    </source>
</evidence>
<evidence type="ECO:0000259" key="1">
    <source>
        <dbReference type="Pfam" id="PF05368"/>
    </source>
</evidence>
<reference evidence="2 3" key="1">
    <citation type="submission" date="2019-03" db="EMBL/GenBank/DDBJ databases">
        <title>Paraburkholderia sp. 7MH5, isolated from subtropical forest soil.</title>
        <authorList>
            <person name="Gao Z.-H."/>
            <person name="Qiu L.-H."/>
        </authorList>
    </citation>
    <scope>NUCLEOTIDE SEQUENCE [LARGE SCALE GENOMIC DNA]</scope>
    <source>
        <strain evidence="2 3">7MH5</strain>
    </source>
</reference>
<dbReference type="OrthoDB" id="9780595at2"/>
<dbReference type="PANTHER" id="PTHR43162">
    <property type="match status" value="1"/>
</dbReference>
<name>A0A4P7CT62_9BURK</name>
<keyword evidence="3" id="KW-1185">Reference proteome</keyword>
<dbReference type="Gene3D" id="3.40.50.720">
    <property type="entry name" value="NAD(P)-binding Rossmann-like Domain"/>
    <property type="match status" value="1"/>
</dbReference>
<dbReference type="Pfam" id="PF05368">
    <property type="entry name" value="NmrA"/>
    <property type="match status" value="1"/>
</dbReference>
<gene>
    <name evidence="2" type="ORF">E1956_18235</name>
</gene>
<feature type="domain" description="NmrA-like" evidence="1">
    <location>
        <begin position="6"/>
        <end position="258"/>
    </location>
</feature>